<sequence>MATEDEQIIDALNDMDLVDQDAGCIMDCEAQDDDLLGEELMELEERDWPDSIGTSSNGNDKKTKLQSREEC</sequence>
<keyword evidence="3" id="KW-1185">Reference proteome</keyword>
<comment type="caution">
    <text evidence="2">The sequence shown here is derived from an EMBL/GenBank/DDBJ whole genome shotgun (WGS) entry which is preliminary data.</text>
</comment>
<feature type="compositionally biased region" description="Basic and acidic residues" evidence="1">
    <location>
        <begin position="59"/>
        <end position="71"/>
    </location>
</feature>
<organism evidence="2 3">
    <name type="scientific">Brassica carinata</name>
    <name type="common">Ethiopian mustard</name>
    <name type="synonym">Abyssinian cabbage</name>
    <dbReference type="NCBI Taxonomy" id="52824"/>
    <lineage>
        <taxon>Eukaryota</taxon>
        <taxon>Viridiplantae</taxon>
        <taxon>Streptophyta</taxon>
        <taxon>Embryophyta</taxon>
        <taxon>Tracheophyta</taxon>
        <taxon>Spermatophyta</taxon>
        <taxon>Magnoliopsida</taxon>
        <taxon>eudicotyledons</taxon>
        <taxon>Gunneridae</taxon>
        <taxon>Pentapetalae</taxon>
        <taxon>rosids</taxon>
        <taxon>malvids</taxon>
        <taxon>Brassicales</taxon>
        <taxon>Brassicaceae</taxon>
        <taxon>Brassiceae</taxon>
        <taxon>Brassica</taxon>
    </lineage>
</organism>
<evidence type="ECO:0000256" key="1">
    <source>
        <dbReference type="SAM" id="MobiDB-lite"/>
    </source>
</evidence>
<proteinExistence type="predicted"/>
<evidence type="ECO:0000313" key="3">
    <source>
        <dbReference type="Proteomes" id="UP000886595"/>
    </source>
</evidence>
<dbReference type="Proteomes" id="UP000886595">
    <property type="component" value="Unassembled WGS sequence"/>
</dbReference>
<dbReference type="EMBL" id="JAAMPC010000007">
    <property type="protein sequence ID" value="KAG2304417.1"/>
    <property type="molecule type" value="Genomic_DNA"/>
</dbReference>
<reference evidence="2 3" key="1">
    <citation type="submission" date="2020-02" db="EMBL/GenBank/DDBJ databases">
        <authorList>
            <person name="Ma Q."/>
            <person name="Huang Y."/>
            <person name="Song X."/>
            <person name="Pei D."/>
        </authorList>
    </citation>
    <scope>NUCLEOTIDE SEQUENCE [LARGE SCALE GENOMIC DNA]</scope>
    <source>
        <strain evidence="2">Sxm20200214</strain>
        <tissue evidence="2">Leaf</tissue>
    </source>
</reference>
<evidence type="ECO:0000313" key="2">
    <source>
        <dbReference type="EMBL" id="KAG2304417.1"/>
    </source>
</evidence>
<gene>
    <name evidence="2" type="ORF">Bca52824_033068</name>
</gene>
<name>A0A8X7SDM4_BRACI</name>
<accession>A0A8X7SDM4</accession>
<dbReference type="AlphaFoldDB" id="A0A8X7SDM4"/>
<feature type="region of interest" description="Disordered" evidence="1">
    <location>
        <begin position="45"/>
        <end position="71"/>
    </location>
</feature>
<protein>
    <submittedName>
        <fullName evidence="2">Uncharacterized protein</fullName>
    </submittedName>
</protein>